<feature type="compositionally biased region" description="Low complexity" evidence="1">
    <location>
        <begin position="178"/>
        <end position="195"/>
    </location>
</feature>
<dbReference type="EMBL" id="CAJMWT010004415">
    <property type="protein sequence ID" value="CAE6489910.1"/>
    <property type="molecule type" value="Genomic_DNA"/>
</dbReference>
<organism evidence="3 4">
    <name type="scientific">Rhizoctonia solani</name>
    <dbReference type="NCBI Taxonomy" id="456999"/>
    <lineage>
        <taxon>Eukaryota</taxon>
        <taxon>Fungi</taxon>
        <taxon>Dikarya</taxon>
        <taxon>Basidiomycota</taxon>
        <taxon>Agaricomycotina</taxon>
        <taxon>Agaricomycetes</taxon>
        <taxon>Cantharellales</taxon>
        <taxon>Ceratobasidiaceae</taxon>
        <taxon>Rhizoctonia</taxon>
    </lineage>
</organism>
<comment type="caution">
    <text evidence="3">The sequence shown here is derived from an EMBL/GenBank/DDBJ whole genome shotgun (WGS) entry which is preliminary data.</text>
</comment>
<dbReference type="Pfam" id="PF17667">
    <property type="entry name" value="Pkinase_fungal"/>
    <property type="match status" value="2"/>
</dbReference>
<feature type="compositionally biased region" description="Polar residues" evidence="1">
    <location>
        <begin position="38"/>
        <end position="49"/>
    </location>
</feature>
<evidence type="ECO:0000256" key="1">
    <source>
        <dbReference type="SAM" id="MobiDB-lite"/>
    </source>
</evidence>
<feature type="compositionally biased region" description="Polar residues" evidence="1">
    <location>
        <begin position="57"/>
        <end position="71"/>
    </location>
</feature>
<feature type="region of interest" description="Disordered" evidence="1">
    <location>
        <begin position="665"/>
        <end position="749"/>
    </location>
</feature>
<proteinExistence type="predicted"/>
<dbReference type="PANTHER" id="PTHR38248:SF2">
    <property type="entry name" value="FUNK1 11"/>
    <property type="match status" value="1"/>
</dbReference>
<feature type="region of interest" description="Disordered" evidence="1">
    <location>
        <begin position="1"/>
        <end position="71"/>
    </location>
</feature>
<feature type="compositionally biased region" description="Basic and acidic residues" evidence="1">
    <location>
        <begin position="200"/>
        <end position="212"/>
    </location>
</feature>
<evidence type="ECO:0000259" key="2">
    <source>
        <dbReference type="Pfam" id="PF17667"/>
    </source>
</evidence>
<reference evidence="3" key="1">
    <citation type="submission" date="2021-01" db="EMBL/GenBank/DDBJ databases">
        <authorList>
            <person name="Kaushik A."/>
        </authorList>
    </citation>
    <scope>NUCLEOTIDE SEQUENCE</scope>
    <source>
        <strain evidence="3">AG2-2IIIB</strain>
    </source>
</reference>
<dbReference type="PANTHER" id="PTHR38248">
    <property type="entry name" value="FUNK1 6"/>
    <property type="match status" value="1"/>
</dbReference>
<gene>
    <name evidence="3" type="ORF">RDB_LOCUS128155</name>
</gene>
<evidence type="ECO:0000313" key="3">
    <source>
        <dbReference type="EMBL" id="CAE6489910.1"/>
    </source>
</evidence>
<dbReference type="InterPro" id="IPR008266">
    <property type="entry name" value="Tyr_kinase_AS"/>
</dbReference>
<dbReference type="AlphaFoldDB" id="A0A8H3CNX8"/>
<dbReference type="GO" id="GO:0004672">
    <property type="term" value="F:protein kinase activity"/>
    <property type="evidence" value="ECO:0007669"/>
    <property type="project" value="InterPro"/>
</dbReference>
<dbReference type="Proteomes" id="UP000663843">
    <property type="component" value="Unassembled WGS sequence"/>
</dbReference>
<name>A0A8H3CNX8_9AGAM</name>
<protein>
    <recommendedName>
        <fullName evidence="2">Fungal-type protein kinase domain-containing protein</fullName>
    </recommendedName>
</protein>
<dbReference type="PROSITE" id="PS00109">
    <property type="entry name" value="PROTEIN_KINASE_TYR"/>
    <property type="match status" value="1"/>
</dbReference>
<evidence type="ECO:0000313" key="4">
    <source>
        <dbReference type="Proteomes" id="UP000663843"/>
    </source>
</evidence>
<accession>A0A8H3CNX8</accession>
<dbReference type="InterPro" id="IPR011009">
    <property type="entry name" value="Kinase-like_dom_sf"/>
</dbReference>
<feature type="compositionally biased region" description="Polar residues" evidence="1">
    <location>
        <begin position="723"/>
        <end position="742"/>
    </location>
</feature>
<dbReference type="SUPFAM" id="SSF56112">
    <property type="entry name" value="Protein kinase-like (PK-like)"/>
    <property type="match status" value="1"/>
</dbReference>
<dbReference type="InterPro" id="IPR040976">
    <property type="entry name" value="Pkinase_fungal"/>
</dbReference>
<sequence length="906" mass="101445">MTDIPTSPQRLRHHLPPSPPPSTPSKSYRPATGKTPFRVSSSLATSAHTPDSHPSYVDSSRQSTSAAPVPTTQLQMDRFIESELHNAIFHDSKFVERFLSGDVVKLDQVQKECKRRNTFYRNQGRWDIPSKAKIKLERALYDPVLEMLNTIKVAIDTVNPPAPTGPLPQNHEPAIEGSSPLTSDDNLSSDNDPSSGYNPSDEHGPSSDHDPSGDYIPEQPQFINASASAILSDREETKLIRPDLVLFDDDQVIHRHWERVRMPIEIKKKSGYQKAAMKQLSRYARAVFAHQLHRHHLYAMMVCGTEATFVRFDRAGILYSPPFDLNKESESQAFTDAFASLLMLDQTDQGYDPAFTCTTGEHGRLDYHVDLPASAFSNQEPISQSTTSGEIETRRFKVVDRLCHRRSICGRATIVLRIRSMEGGDEYILKIMWRDPERGPEGKVLRKVKGKFGLPQHVWDRDACGKCRCSLKATGPWDCTRCVAETAQLDKLEICEKMADVAIKVPLIEDEQGSIEIEFEDVDTAVCLPTSQRRSHRICVFVVMSSKGRRLEFTESPRQFMETVLDAILGTQFLVGYRIALIEYAEGYWGLYNLGILHRDISEGNVLMLLPQQQLDRNGDPAGTEITEKVLIESENALRKVLDQLKREPTGMLCDFDLYAEHSTAAQETTTDDPNLKLTIPKKDDDQVAPSPVSTSSRTSGFKRRSQESPTEETRGGKKFKTPSGSGVPVTSQSNAERNTACGQGGPGERLIDFRTGTPAFMSIHVINVSVGKRYQHSFLDDIESFFWLVLWSAAAHLDDGIQRPTAAAQDALDLFNQDKPAAITSFKRCQLADCSHFGGLTMRKNLEELGNSWASHRLFMEVIVNFGTLVYEYHYAVLQKKIPSPVDVFPKVVGVFQDALSHDSN</sequence>
<feature type="region of interest" description="Disordered" evidence="1">
    <location>
        <begin position="160"/>
        <end position="219"/>
    </location>
</feature>
<feature type="domain" description="Fungal-type protein kinase" evidence="2">
    <location>
        <begin position="242"/>
        <end position="666"/>
    </location>
</feature>
<feature type="domain" description="Fungal-type protein kinase" evidence="2">
    <location>
        <begin position="754"/>
        <end position="792"/>
    </location>
</feature>